<accession>A0A8J3E7W3</accession>
<keyword evidence="1" id="KW-0812">Transmembrane</keyword>
<gene>
    <name evidence="2" type="primary">icmT</name>
    <name evidence="2" type="ORF">GCM10010995_08350</name>
</gene>
<dbReference type="NCBIfam" id="NF038220">
    <property type="entry name" value="IcmT_TraK"/>
    <property type="match status" value="1"/>
</dbReference>
<dbReference type="Proteomes" id="UP000636949">
    <property type="component" value="Unassembled WGS sequence"/>
</dbReference>
<evidence type="ECO:0000313" key="3">
    <source>
        <dbReference type="Proteomes" id="UP000636949"/>
    </source>
</evidence>
<name>A0A8J3E7W3_9GAMM</name>
<dbReference type="EMBL" id="BMJS01000006">
    <property type="protein sequence ID" value="GGF93527.1"/>
    <property type="molecule type" value="Genomic_DNA"/>
</dbReference>
<evidence type="ECO:0000256" key="1">
    <source>
        <dbReference type="SAM" id="Phobius"/>
    </source>
</evidence>
<dbReference type="OrthoDB" id="5659989at2"/>
<proteinExistence type="predicted"/>
<reference evidence="2" key="2">
    <citation type="submission" date="2020-09" db="EMBL/GenBank/DDBJ databases">
        <authorList>
            <person name="Sun Q."/>
            <person name="Zhou Y."/>
        </authorList>
    </citation>
    <scope>NUCLEOTIDE SEQUENCE</scope>
    <source>
        <strain evidence="2">CGMCC 1.15758</strain>
    </source>
</reference>
<sequence length="81" mass="9672">MSDLDAHWRDSARTPKFFVIDAQVFIPIVLCLFHFRLWTVCLCAVVAIILIVLNYFKLNIKDFLQLLREFIVGREKIVYRR</sequence>
<reference evidence="2" key="1">
    <citation type="journal article" date="2014" name="Int. J. Syst. Evol. Microbiol.">
        <title>Complete genome sequence of Corynebacterium casei LMG S-19264T (=DSM 44701T), isolated from a smear-ripened cheese.</title>
        <authorList>
            <consortium name="US DOE Joint Genome Institute (JGI-PGF)"/>
            <person name="Walter F."/>
            <person name="Albersmeier A."/>
            <person name="Kalinowski J."/>
            <person name="Ruckert C."/>
        </authorList>
    </citation>
    <scope>NUCLEOTIDE SEQUENCE</scope>
    <source>
        <strain evidence="2">CGMCC 1.15758</strain>
    </source>
</reference>
<evidence type="ECO:0000313" key="2">
    <source>
        <dbReference type="EMBL" id="GGF93527.1"/>
    </source>
</evidence>
<keyword evidence="1" id="KW-1133">Transmembrane helix</keyword>
<dbReference type="InterPro" id="IPR047756">
    <property type="entry name" value="IcmT-like"/>
</dbReference>
<protein>
    <submittedName>
        <fullName evidence="2">Phosphoesterase</fullName>
    </submittedName>
</protein>
<keyword evidence="3" id="KW-1185">Reference proteome</keyword>
<keyword evidence="1" id="KW-0472">Membrane</keyword>
<dbReference type="RefSeq" id="WP_117001826.1">
    <property type="nucleotide sequence ID" value="NZ_BMJS01000006.1"/>
</dbReference>
<feature type="transmembrane region" description="Helical" evidence="1">
    <location>
        <begin position="35"/>
        <end position="56"/>
    </location>
</feature>
<comment type="caution">
    <text evidence="2">The sequence shown here is derived from an EMBL/GenBank/DDBJ whole genome shotgun (WGS) entry which is preliminary data.</text>
</comment>
<organism evidence="2 3">
    <name type="scientific">Cysteiniphilum litorale</name>
    <dbReference type="NCBI Taxonomy" id="2056700"/>
    <lineage>
        <taxon>Bacteria</taxon>
        <taxon>Pseudomonadati</taxon>
        <taxon>Pseudomonadota</taxon>
        <taxon>Gammaproteobacteria</taxon>
        <taxon>Thiotrichales</taxon>
        <taxon>Fastidiosibacteraceae</taxon>
        <taxon>Cysteiniphilum</taxon>
    </lineage>
</organism>
<dbReference type="AlphaFoldDB" id="A0A8J3E7W3"/>